<name>A0A837P557_LACPN</name>
<accession>A0A837P557</accession>
<evidence type="ECO:0000313" key="2">
    <source>
        <dbReference type="Proteomes" id="UP000050511"/>
    </source>
</evidence>
<gene>
    <name evidence="1" type="ORF">WJL_2220</name>
</gene>
<sequence>MRGMRRQRGINYLKPINYKDVGYYDGGRVSTIVTGRNVKALPETWLLVKDILLKR</sequence>
<reference evidence="1 2" key="1">
    <citation type="submission" date="2015-10" db="EMBL/GenBank/DDBJ databases">
        <title>Resequencing of Lactobacillus plantarum WJL strain genome.</title>
        <authorList>
            <person name="Martino M.E."/>
        </authorList>
    </citation>
    <scope>NUCLEOTIDE SEQUENCE [LARGE SCALE GENOMIC DNA]</scope>
    <source>
        <strain evidence="1 2">WJL</strain>
    </source>
</reference>
<dbReference type="AlphaFoldDB" id="A0A837P557"/>
<organism evidence="1 2">
    <name type="scientific">Lactiplantibacillus plantarum WJL</name>
    <dbReference type="NCBI Taxonomy" id="1350466"/>
    <lineage>
        <taxon>Bacteria</taxon>
        <taxon>Bacillati</taxon>
        <taxon>Bacillota</taxon>
        <taxon>Bacilli</taxon>
        <taxon>Lactobacillales</taxon>
        <taxon>Lactobacillaceae</taxon>
        <taxon>Lactiplantibacillus</taxon>
    </lineage>
</organism>
<proteinExistence type="predicted"/>
<comment type="caution">
    <text evidence="1">The sequence shown here is derived from an EMBL/GenBank/DDBJ whole genome shotgun (WGS) entry which is preliminary data.</text>
</comment>
<dbReference type="EMBL" id="LKLZ01000009">
    <property type="protein sequence ID" value="KPN42280.1"/>
    <property type="molecule type" value="Genomic_DNA"/>
</dbReference>
<dbReference type="Proteomes" id="UP000050511">
    <property type="component" value="Unassembled WGS sequence"/>
</dbReference>
<evidence type="ECO:0000313" key="1">
    <source>
        <dbReference type="EMBL" id="KPN42280.1"/>
    </source>
</evidence>
<protein>
    <submittedName>
        <fullName evidence="1">Uncharacterized protein</fullName>
    </submittedName>
</protein>